<comment type="caution">
    <text evidence="2">The sequence shown here is derived from an EMBL/GenBank/DDBJ whole genome shotgun (WGS) entry which is preliminary data.</text>
</comment>
<dbReference type="SUPFAM" id="SSF51412">
    <property type="entry name" value="Inosine monophosphate dehydrogenase (IMPDH)"/>
    <property type="match status" value="1"/>
</dbReference>
<dbReference type="Proteomes" id="UP001589613">
    <property type="component" value="Unassembled WGS sequence"/>
</dbReference>
<dbReference type="RefSeq" id="WP_337678383.1">
    <property type="nucleotide sequence ID" value="NZ_JBHMAX010000007.1"/>
</dbReference>
<dbReference type="PANTHER" id="PTHR32332">
    <property type="entry name" value="2-NITROPROPANE DIOXYGENASE"/>
    <property type="match status" value="1"/>
</dbReference>
<keyword evidence="2" id="KW-0560">Oxidoreductase</keyword>
<sequence>MPAVAAAYPRPAEPAPAAPSGAPEPAAQPGPGGTGRRRPVVIQGGMGVAVSGWRLARQVSTAGHLGVVSGTAMDAVLSRVLQDGDPGGHYRRALAHFPSQAMVERVLGKYFIEGGRRPDTPYKPIPKLTLQTARAGQELGVLGNFAEVWLAKEGHDGLVGINALEKVQMATPTALFGAMLAGVDYVLMGAGIPREIPALLRALAAGTPGRISADVAGGTLRRHVEVDPVDLLGEDLPALVRPDFLAIVSVDQLASYLHRDPDIRPDGFVVERPPAGGHSAPPRGRMQLDEHGEPVYGARDEANLEKMAALGLPFWLAGAFGTPERVAEAVASGAVGVQVGTLFAMSTDSGLADGVRAQMLDRLRAGELDVRNDPRASPTGFPFKVATLEGTASQVEVYEARPRLCDLSYLRQPYEREDGEIGYRCASEPVHMYLKKGGEPEDTVGRKCLCNGLMANIGLGQHRKDGYVEDTLVTLGQDLEGAQVLIQRHPEGWTARQALSYLQEAVATSASGRLVAIA</sequence>
<organism evidence="2 3">
    <name type="scientific">Ornithinimicrobium kibberense</name>
    <dbReference type="NCBI Taxonomy" id="282060"/>
    <lineage>
        <taxon>Bacteria</taxon>
        <taxon>Bacillati</taxon>
        <taxon>Actinomycetota</taxon>
        <taxon>Actinomycetes</taxon>
        <taxon>Micrococcales</taxon>
        <taxon>Ornithinimicrobiaceae</taxon>
        <taxon>Ornithinimicrobium</taxon>
    </lineage>
</organism>
<accession>A0ABV5UZU2</accession>
<evidence type="ECO:0000313" key="2">
    <source>
        <dbReference type="EMBL" id="MFB9731073.1"/>
    </source>
</evidence>
<feature type="compositionally biased region" description="Low complexity" evidence="1">
    <location>
        <begin position="18"/>
        <end position="29"/>
    </location>
</feature>
<feature type="compositionally biased region" description="Low complexity" evidence="1">
    <location>
        <begin position="1"/>
        <end position="10"/>
    </location>
</feature>
<reference evidence="2 3" key="1">
    <citation type="submission" date="2024-09" db="EMBL/GenBank/DDBJ databases">
        <authorList>
            <person name="Sun Q."/>
            <person name="Mori K."/>
        </authorList>
    </citation>
    <scope>NUCLEOTIDE SEQUENCE [LARGE SCALE GENOMIC DNA]</scope>
    <source>
        <strain evidence="2 3">JCM 12763</strain>
    </source>
</reference>
<dbReference type="EMBL" id="JBHMAX010000007">
    <property type="protein sequence ID" value="MFB9731073.1"/>
    <property type="molecule type" value="Genomic_DNA"/>
</dbReference>
<keyword evidence="2" id="KW-0503">Monooxygenase</keyword>
<keyword evidence="3" id="KW-1185">Reference proteome</keyword>
<gene>
    <name evidence="2" type="ORF">ACFFN0_03340</name>
</gene>
<evidence type="ECO:0000256" key="1">
    <source>
        <dbReference type="SAM" id="MobiDB-lite"/>
    </source>
</evidence>
<name>A0ABV5UZU2_9MICO</name>
<dbReference type="PANTHER" id="PTHR32332:SF33">
    <property type="entry name" value="NITRONATE MONOOXYGENASE DOMAIN-CONTAINING PROTEIN"/>
    <property type="match status" value="1"/>
</dbReference>
<dbReference type="Gene3D" id="3.20.20.70">
    <property type="entry name" value="Aldolase class I"/>
    <property type="match status" value="1"/>
</dbReference>
<protein>
    <submittedName>
        <fullName evidence="2">Nitronate monooxygenase</fullName>
    </submittedName>
</protein>
<evidence type="ECO:0000313" key="3">
    <source>
        <dbReference type="Proteomes" id="UP001589613"/>
    </source>
</evidence>
<feature type="region of interest" description="Disordered" evidence="1">
    <location>
        <begin position="1"/>
        <end position="39"/>
    </location>
</feature>
<proteinExistence type="predicted"/>
<dbReference type="GO" id="GO:0004497">
    <property type="term" value="F:monooxygenase activity"/>
    <property type="evidence" value="ECO:0007669"/>
    <property type="project" value="UniProtKB-KW"/>
</dbReference>
<dbReference type="InterPro" id="IPR013785">
    <property type="entry name" value="Aldolase_TIM"/>
</dbReference>